<evidence type="ECO:0000313" key="3">
    <source>
        <dbReference type="Proteomes" id="UP001273166"/>
    </source>
</evidence>
<accession>A0AAJ0H4I3</accession>
<gene>
    <name evidence="2" type="ORF">B0T15DRAFT_522239</name>
</gene>
<organism evidence="2 3">
    <name type="scientific">Chaetomium strumarium</name>
    <dbReference type="NCBI Taxonomy" id="1170767"/>
    <lineage>
        <taxon>Eukaryota</taxon>
        <taxon>Fungi</taxon>
        <taxon>Dikarya</taxon>
        <taxon>Ascomycota</taxon>
        <taxon>Pezizomycotina</taxon>
        <taxon>Sordariomycetes</taxon>
        <taxon>Sordariomycetidae</taxon>
        <taxon>Sordariales</taxon>
        <taxon>Chaetomiaceae</taxon>
        <taxon>Chaetomium</taxon>
    </lineage>
</organism>
<dbReference type="AlphaFoldDB" id="A0AAJ0H4I3"/>
<keyword evidence="3" id="KW-1185">Reference proteome</keyword>
<proteinExistence type="predicted"/>
<reference evidence="2" key="1">
    <citation type="journal article" date="2023" name="Mol. Phylogenet. Evol.">
        <title>Genome-scale phylogeny and comparative genomics of the fungal order Sordariales.</title>
        <authorList>
            <person name="Hensen N."/>
            <person name="Bonometti L."/>
            <person name="Westerberg I."/>
            <person name="Brannstrom I.O."/>
            <person name="Guillou S."/>
            <person name="Cros-Aarteil S."/>
            <person name="Calhoun S."/>
            <person name="Haridas S."/>
            <person name="Kuo A."/>
            <person name="Mondo S."/>
            <person name="Pangilinan J."/>
            <person name="Riley R."/>
            <person name="LaButti K."/>
            <person name="Andreopoulos B."/>
            <person name="Lipzen A."/>
            <person name="Chen C."/>
            <person name="Yan M."/>
            <person name="Daum C."/>
            <person name="Ng V."/>
            <person name="Clum A."/>
            <person name="Steindorff A."/>
            <person name="Ohm R.A."/>
            <person name="Martin F."/>
            <person name="Silar P."/>
            <person name="Natvig D.O."/>
            <person name="Lalanne C."/>
            <person name="Gautier V."/>
            <person name="Ament-Velasquez S.L."/>
            <person name="Kruys A."/>
            <person name="Hutchinson M.I."/>
            <person name="Powell A.J."/>
            <person name="Barry K."/>
            <person name="Miller A.N."/>
            <person name="Grigoriev I.V."/>
            <person name="Debuchy R."/>
            <person name="Gladieux P."/>
            <person name="Hiltunen Thoren M."/>
            <person name="Johannesson H."/>
        </authorList>
    </citation>
    <scope>NUCLEOTIDE SEQUENCE</scope>
    <source>
        <strain evidence="2">CBS 333.67</strain>
    </source>
</reference>
<feature type="compositionally biased region" description="Polar residues" evidence="1">
    <location>
        <begin position="14"/>
        <end position="53"/>
    </location>
</feature>
<comment type="caution">
    <text evidence="2">The sequence shown here is derived from an EMBL/GenBank/DDBJ whole genome shotgun (WGS) entry which is preliminary data.</text>
</comment>
<evidence type="ECO:0000313" key="2">
    <source>
        <dbReference type="EMBL" id="KAK3311678.1"/>
    </source>
</evidence>
<feature type="region of interest" description="Disordered" evidence="1">
    <location>
        <begin position="1"/>
        <end position="61"/>
    </location>
</feature>
<dbReference type="GeneID" id="87887439"/>
<evidence type="ECO:0000256" key="1">
    <source>
        <dbReference type="SAM" id="MobiDB-lite"/>
    </source>
</evidence>
<dbReference type="EMBL" id="JAUDZG010000001">
    <property type="protein sequence ID" value="KAK3311678.1"/>
    <property type="molecule type" value="Genomic_DNA"/>
</dbReference>
<protein>
    <submittedName>
        <fullName evidence="2">Uncharacterized protein</fullName>
    </submittedName>
</protein>
<name>A0AAJ0H4I3_9PEZI</name>
<sequence>MNTQRTEGYVDPSIPTTGTAARPTTQNINNNPDPVYSSSTSAEPAAGQQTRSASAARGEQVGRTVKGLFTGVHGAGESLRGGLNAAVDKAFGTEDGLAKDDVIAQKGESELKAARGAKNA</sequence>
<dbReference type="RefSeq" id="XP_062727458.1">
    <property type="nucleotide sequence ID" value="XM_062868610.1"/>
</dbReference>
<dbReference type="Proteomes" id="UP001273166">
    <property type="component" value="Unassembled WGS sequence"/>
</dbReference>
<reference evidence="2" key="2">
    <citation type="submission" date="2023-06" db="EMBL/GenBank/DDBJ databases">
        <authorList>
            <consortium name="Lawrence Berkeley National Laboratory"/>
            <person name="Mondo S.J."/>
            <person name="Hensen N."/>
            <person name="Bonometti L."/>
            <person name="Westerberg I."/>
            <person name="Brannstrom I.O."/>
            <person name="Guillou S."/>
            <person name="Cros-Aarteil S."/>
            <person name="Calhoun S."/>
            <person name="Haridas S."/>
            <person name="Kuo A."/>
            <person name="Pangilinan J."/>
            <person name="Riley R."/>
            <person name="Labutti K."/>
            <person name="Andreopoulos B."/>
            <person name="Lipzen A."/>
            <person name="Chen C."/>
            <person name="Yanf M."/>
            <person name="Daum C."/>
            <person name="Ng V."/>
            <person name="Clum A."/>
            <person name="Steindorff A."/>
            <person name="Ohm R."/>
            <person name="Martin F."/>
            <person name="Silar P."/>
            <person name="Natvig D."/>
            <person name="Lalanne C."/>
            <person name="Gautier V."/>
            <person name="Ament-Velasquez S.L."/>
            <person name="Kruys A."/>
            <person name="Hutchinson M.I."/>
            <person name="Powell A.J."/>
            <person name="Barry K."/>
            <person name="Miller A.N."/>
            <person name="Grigoriev I.V."/>
            <person name="Debuchy R."/>
            <person name="Gladieux P."/>
            <person name="Thoren M.H."/>
            <person name="Johannesson H."/>
        </authorList>
    </citation>
    <scope>NUCLEOTIDE SEQUENCE</scope>
    <source>
        <strain evidence="2">CBS 333.67</strain>
    </source>
</reference>